<sequence>MFEIRPMQQRDIDNVYTIEKSSHRAPWSRDILSDCILVGYDCRVLEIMTASGKELVGYIICRNSFNVCHILNLCVTVSEQGKGYGQKLLEAVLNSLANSDSDTVILEVRPSNKAALKLYQKFGFYKDLIKKGYYKDENGEEDAILLKKIIPHNQSSPLEGNG</sequence>
<dbReference type="GO" id="GO:0005840">
    <property type="term" value="C:ribosome"/>
    <property type="evidence" value="ECO:0007669"/>
    <property type="project" value="UniProtKB-KW"/>
</dbReference>
<dbReference type="PANTHER" id="PTHR43617:SF35">
    <property type="entry name" value="[RIBOSOMAL PROTEIN BS18]-ALANINE N-ACETYLTRANSFERASE"/>
    <property type="match status" value="1"/>
</dbReference>
<dbReference type="Proteomes" id="UP001222087">
    <property type="component" value="Chromosome"/>
</dbReference>
<evidence type="ECO:0000313" key="2">
    <source>
        <dbReference type="EMBL" id="WED44103.1"/>
    </source>
</evidence>
<feature type="domain" description="N-acetyltransferase" evidence="1">
    <location>
        <begin position="2"/>
        <end position="151"/>
    </location>
</feature>
<accession>A0ABY8ATV3</accession>
<dbReference type="PROSITE" id="PS51186">
    <property type="entry name" value="GNAT"/>
    <property type="match status" value="1"/>
</dbReference>
<dbReference type="EMBL" id="CP119078">
    <property type="protein sequence ID" value="WED44103.1"/>
    <property type="molecule type" value="Genomic_DNA"/>
</dbReference>
<keyword evidence="2" id="KW-0687">Ribonucleoprotein</keyword>
<name>A0ABY8ATV3_9GAMM</name>
<dbReference type="InterPro" id="IPR016181">
    <property type="entry name" value="Acyl_CoA_acyltransferase"/>
</dbReference>
<proteinExistence type="predicted"/>
<dbReference type="SUPFAM" id="SSF55729">
    <property type="entry name" value="Acyl-CoA N-acyltransferases (Nat)"/>
    <property type="match status" value="1"/>
</dbReference>
<dbReference type="Pfam" id="PF00583">
    <property type="entry name" value="Acetyltransf_1"/>
    <property type="match status" value="1"/>
</dbReference>
<dbReference type="PANTHER" id="PTHR43617">
    <property type="entry name" value="L-AMINO ACID N-ACETYLTRANSFERASE"/>
    <property type="match status" value="1"/>
</dbReference>
<keyword evidence="3" id="KW-1185">Reference proteome</keyword>
<evidence type="ECO:0000313" key="3">
    <source>
        <dbReference type="Proteomes" id="UP001222087"/>
    </source>
</evidence>
<dbReference type="InterPro" id="IPR050276">
    <property type="entry name" value="MshD_Acetyltransferase"/>
</dbReference>
<dbReference type="GO" id="GO:0008999">
    <property type="term" value="F:protein-N-terminal-alanine acetyltransferase activity"/>
    <property type="evidence" value="ECO:0007669"/>
    <property type="project" value="UniProtKB-EC"/>
</dbReference>
<dbReference type="Gene3D" id="3.40.630.30">
    <property type="match status" value="1"/>
</dbReference>
<gene>
    <name evidence="2" type="primary">rimI</name>
    <name evidence="2" type="ORF">PXX05_04770</name>
</gene>
<dbReference type="InterPro" id="IPR006464">
    <property type="entry name" value="AcTrfase_RimI/Ard1"/>
</dbReference>
<organism evidence="2 3">
    <name type="scientific">Legionella cardiaca</name>
    <dbReference type="NCBI Taxonomy" id="1071983"/>
    <lineage>
        <taxon>Bacteria</taxon>
        <taxon>Pseudomonadati</taxon>
        <taxon>Pseudomonadota</taxon>
        <taxon>Gammaproteobacteria</taxon>
        <taxon>Legionellales</taxon>
        <taxon>Legionellaceae</taxon>
        <taxon>Legionella</taxon>
    </lineage>
</organism>
<keyword evidence="2" id="KW-0808">Transferase</keyword>
<keyword evidence="2" id="KW-0689">Ribosomal protein</keyword>
<keyword evidence="2" id="KW-0012">Acyltransferase</keyword>
<dbReference type="InterPro" id="IPR000182">
    <property type="entry name" value="GNAT_dom"/>
</dbReference>
<dbReference type="CDD" id="cd04301">
    <property type="entry name" value="NAT_SF"/>
    <property type="match status" value="1"/>
</dbReference>
<dbReference type="EC" id="2.3.1.266" evidence="2"/>
<evidence type="ECO:0000259" key="1">
    <source>
        <dbReference type="PROSITE" id="PS51186"/>
    </source>
</evidence>
<dbReference type="NCBIfam" id="TIGR01575">
    <property type="entry name" value="rimI"/>
    <property type="match status" value="1"/>
</dbReference>
<reference evidence="2 3" key="1">
    <citation type="submission" date="2023-02" db="EMBL/GenBank/DDBJ databases">
        <title>Genome Sequence of L. cardiaca H63T.</title>
        <authorList>
            <person name="Lopez A.E."/>
            <person name="Cianciotto N.P."/>
        </authorList>
    </citation>
    <scope>NUCLEOTIDE SEQUENCE [LARGE SCALE GENOMIC DNA]</scope>
    <source>
        <strain evidence="2 3">H63</strain>
    </source>
</reference>
<dbReference type="RefSeq" id="WP_275089920.1">
    <property type="nucleotide sequence ID" value="NZ_CP119078.1"/>
</dbReference>
<protein>
    <submittedName>
        <fullName evidence="2">Ribosomal protein S18-alanine N-acetyltransferase</fullName>
        <ecNumber evidence="2">2.3.1.266</ecNumber>
    </submittedName>
</protein>